<dbReference type="SMART" id="SM00248">
    <property type="entry name" value="ANK"/>
    <property type="match status" value="4"/>
</dbReference>
<dbReference type="Pfam" id="PF15487">
    <property type="entry name" value="FAM220"/>
    <property type="match status" value="1"/>
</dbReference>
<dbReference type="PROSITE" id="PS50297">
    <property type="entry name" value="ANK_REP_REGION"/>
    <property type="match status" value="2"/>
</dbReference>
<dbReference type="Pfam" id="PF12796">
    <property type="entry name" value="Ank_2"/>
    <property type="match status" value="1"/>
</dbReference>
<feature type="compositionally biased region" description="Basic residues" evidence="2">
    <location>
        <begin position="99"/>
        <end position="111"/>
    </location>
</feature>
<comment type="caution">
    <text evidence="4">The sequence shown here is derived from an EMBL/GenBank/DDBJ whole genome shotgun (WGS) entry which is preliminary data.</text>
</comment>
<dbReference type="EMBL" id="JBJQND010000005">
    <property type="protein sequence ID" value="KAL3877682.1"/>
    <property type="molecule type" value="Genomic_DNA"/>
</dbReference>
<keyword evidence="1" id="KW-0040">ANK repeat</keyword>
<accession>A0ABD3WUN5</accession>
<feature type="region of interest" description="Disordered" evidence="2">
    <location>
        <begin position="38"/>
        <end position="72"/>
    </location>
</feature>
<dbReference type="Proteomes" id="UP001634394">
    <property type="component" value="Unassembled WGS sequence"/>
</dbReference>
<dbReference type="InterPro" id="IPR040355">
    <property type="entry name" value="FAM220A"/>
</dbReference>
<dbReference type="InterPro" id="IPR036770">
    <property type="entry name" value="Ankyrin_rpt-contain_sf"/>
</dbReference>
<dbReference type="PANTHER" id="PTHR31980">
    <property type="entry name" value="PROTEIN FAM220A"/>
    <property type="match status" value="1"/>
</dbReference>
<dbReference type="PROSITE" id="PS50088">
    <property type="entry name" value="ANK_REPEAT"/>
    <property type="match status" value="2"/>
</dbReference>
<feature type="compositionally biased region" description="Basic and acidic residues" evidence="2">
    <location>
        <begin position="50"/>
        <end position="59"/>
    </location>
</feature>
<keyword evidence="5" id="KW-1185">Reference proteome</keyword>
<feature type="compositionally biased region" description="Low complexity" evidence="2">
    <location>
        <begin position="38"/>
        <end position="49"/>
    </location>
</feature>
<dbReference type="SUPFAM" id="SSF48403">
    <property type="entry name" value="Ankyrin repeat"/>
    <property type="match status" value="1"/>
</dbReference>
<feature type="compositionally biased region" description="Basic and acidic residues" evidence="2">
    <location>
        <begin position="112"/>
        <end position="123"/>
    </location>
</feature>
<evidence type="ECO:0000256" key="2">
    <source>
        <dbReference type="SAM" id="MobiDB-lite"/>
    </source>
</evidence>
<evidence type="ECO:0000313" key="4">
    <source>
        <dbReference type="EMBL" id="KAL3877682.1"/>
    </source>
</evidence>
<reference evidence="4 5" key="1">
    <citation type="submission" date="2024-11" db="EMBL/GenBank/DDBJ databases">
        <title>Chromosome-level genome assembly of the freshwater bivalve Anodonta woodiana.</title>
        <authorList>
            <person name="Chen X."/>
        </authorList>
    </citation>
    <scope>NUCLEOTIDE SEQUENCE [LARGE SCALE GENOMIC DNA]</scope>
    <source>
        <strain evidence="4">MN2024</strain>
        <tissue evidence="4">Gills</tissue>
    </source>
</reference>
<feature type="repeat" description="ANK" evidence="1">
    <location>
        <begin position="445"/>
        <end position="478"/>
    </location>
</feature>
<evidence type="ECO:0000259" key="3">
    <source>
        <dbReference type="Pfam" id="PF15487"/>
    </source>
</evidence>
<evidence type="ECO:0000313" key="5">
    <source>
        <dbReference type="Proteomes" id="UP001634394"/>
    </source>
</evidence>
<dbReference type="InterPro" id="IPR029155">
    <property type="entry name" value="SIPAR"/>
</dbReference>
<feature type="compositionally biased region" description="Polar residues" evidence="2">
    <location>
        <begin position="60"/>
        <end position="72"/>
    </location>
</feature>
<feature type="region of interest" description="Disordered" evidence="2">
    <location>
        <begin position="93"/>
        <end position="175"/>
    </location>
</feature>
<protein>
    <recommendedName>
        <fullName evidence="3">SIPAR domain-containing protein</fullName>
    </recommendedName>
</protein>
<proteinExistence type="predicted"/>
<sequence>MSRGVRDLRDLICVSRLSFHHSDEDEYISDDNLHQDVDSISIGSTGSSDCGRHESKHEVTSPQRASPDSGCITNGSSPLYLFSSENLIIPTAPSETRFKKSRTNKNKKKKKVLDTEPTRHELPKLTPLPPVGASVQINDNDTVDEPSSKSSSQSEENKLDKEMRPVSAPPPPHHAQFKQHLKKATQRSIFDEMLSYMDATVVSGWLTRANKSVGDLTHFCKTGDNFVQFAHFWLTDFTDLQKKEIFELEHEILVEELNFAFAVGKDQRKISHRDITGLIKALFHEYPVKLLSSKGPHLFLDYLDILSSECTSDYKKLLSDVKCSTKNRQFAQWLLATRSFALVSVWMAVLNFYHNLLGRLHGPRLPQSDSSDTDVKQRRIQQAVQLGYIDVVHYLIVSGQVDPQRIDEHGRTLIFTAVMHSRPKIVQYLISRVKPAIDVNRASDTGNTALHAAANNGNVNLVTELLMNPDIDVNCCNSQCENATPLHLAVMHGHAEIVGALLRAGANFSQKMGNKLPLDVARDFDHHDVVKLLRARMANESLDLTMNTRETSEP</sequence>
<name>A0ABD3WUN5_SINWO</name>
<dbReference type="Pfam" id="PF00023">
    <property type="entry name" value="Ank"/>
    <property type="match status" value="1"/>
</dbReference>
<dbReference type="PANTHER" id="PTHR31980:SF1">
    <property type="entry name" value="PROTEIN FAM220A"/>
    <property type="match status" value="1"/>
</dbReference>
<organism evidence="4 5">
    <name type="scientific">Sinanodonta woodiana</name>
    <name type="common">Chinese pond mussel</name>
    <name type="synonym">Anodonta woodiana</name>
    <dbReference type="NCBI Taxonomy" id="1069815"/>
    <lineage>
        <taxon>Eukaryota</taxon>
        <taxon>Metazoa</taxon>
        <taxon>Spiralia</taxon>
        <taxon>Lophotrochozoa</taxon>
        <taxon>Mollusca</taxon>
        <taxon>Bivalvia</taxon>
        <taxon>Autobranchia</taxon>
        <taxon>Heteroconchia</taxon>
        <taxon>Palaeoheterodonta</taxon>
        <taxon>Unionida</taxon>
        <taxon>Unionoidea</taxon>
        <taxon>Unionidae</taxon>
        <taxon>Unioninae</taxon>
        <taxon>Sinanodonta</taxon>
    </lineage>
</organism>
<feature type="domain" description="SIPAR" evidence="3">
    <location>
        <begin position="6"/>
        <end position="343"/>
    </location>
</feature>
<dbReference type="AlphaFoldDB" id="A0ABD3WUN5"/>
<feature type="compositionally biased region" description="Basic and acidic residues" evidence="2">
    <location>
        <begin position="155"/>
        <end position="164"/>
    </location>
</feature>
<dbReference type="PRINTS" id="PR01415">
    <property type="entry name" value="ANKYRIN"/>
</dbReference>
<evidence type="ECO:0000256" key="1">
    <source>
        <dbReference type="PROSITE-ProRule" id="PRU00023"/>
    </source>
</evidence>
<feature type="repeat" description="ANK" evidence="1">
    <location>
        <begin position="481"/>
        <end position="513"/>
    </location>
</feature>
<dbReference type="Gene3D" id="1.25.40.20">
    <property type="entry name" value="Ankyrin repeat-containing domain"/>
    <property type="match status" value="1"/>
</dbReference>
<dbReference type="InterPro" id="IPR002110">
    <property type="entry name" value="Ankyrin_rpt"/>
</dbReference>
<gene>
    <name evidence="4" type="ORF">ACJMK2_035351</name>
</gene>